<keyword evidence="4 7" id="KW-0812">Transmembrane</keyword>
<feature type="transmembrane region" description="Helical" evidence="7">
    <location>
        <begin position="56"/>
        <end position="72"/>
    </location>
</feature>
<evidence type="ECO:0000256" key="1">
    <source>
        <dbReference type="ARBA" id="ARBA00001947"/>
    </source>
</evidence>
<evidence type="ECO:0000256" key="4">
    <source>
        <dbReference type="ARBA" id="ARBA00022692"/>
    </source>
</evidence>
<comment type="subcellular location">
    <subcellularLocation>
        <location evidence="2">Membrane</location>
        <topology evidence="2">Multi-pass membrane protein</topology>
    </subcellularLocation>
</comment>
<feature type="transmembrane region" description="Helical" evidence="7">
    <location>
        <begin position="123"/>
        <end position="145"/>
    </location>
</feature>
<feature type="transmembrane region" description="Helical" evidence="7">
    <location>
        <begin position="165"/>
        <end position="183"/>
    </location>
</feature>
<evidence type="ECO:0000256" key="7">
    <source>
        <dbReference type="SAM" id="Phobius"/>
    </source>
</evidence>
<dbReference type="Pfam" id="PF02163">
    <property type="entry name" value="Peptidase_M50"/>
    <property type="match status" value="1"/>
</dbReference>
<evidence type="ECO:0000256" key="3">
    <source>
        <dbReference type="ARBA" id="ARBA00007931"/>
    </source>
</evidence>
<dbReference type="InterPro" id="IPR008915">
    <property type="entry name" value="Peptidase_M50"/>
</dbReference>
<feature type="transmembrane region" description="Helical" evidence="7">
    <location>
        <begin position="79"/>
        <end position="103"/>
    </location>
</feature>
<dbReference type="AlphaFoldDB" id="A0A2H0YQK2"/>
<keyword evidence="5 7" id="KW-1133">Transmembrane helix</keyword>
<proteinExistence type="inferred from homology"/>
<evidence type="ECO:0000256" key="6">
    <source>
        <dbReference type="ARBA" id="ARBA00023136"/>
    </source>
</evidence>
<feature type="transmembrane region" description="Helical" evidence="7">
    <location>
        <begin position="27"/>
        <end position="50"/>
    </location>
</feature>
<feature type="domain" description="Peptidase M50" evidence="8">
    <location>
        <begin position="2"/>
        <end position="164"/>
    </location>
</feature>
<comment type="caution">
    <text evidence="9">The sequence shown here is derived from an EMBL/GenBank/DDBJ whole genome shotgun (WGS) entry which is preliminary data.</text>
</comment>
<comment type="similarity">
    <text evidence="3">Belongs to the peptidase M50B family.</text>
</comment>
<sequence>MFILGGYVRPSESGKLTLEVLPYKDRAVIYGSGIIWNLIIGFAVFAFYDFWFSQDWLHAIRLLLIGYLIFLLRKELCRYFFPIISPLVLMVTAWAIFFLLPLSSQGGLVLMVQEASRMNVAEAVKFVASFSLGLGLANMFPLVFFDGGRIILDLIRKFYPKLENAYSITTVFFAAITIAWPIALDIIRLLF</sequence>
<evidence type="ECO:0000256" key="5">
    <source>
        <dbReference type="ARBA" id="ARBA00022989"/>
    </source>
</evidence>
<organism evidence="9 10">
    <name type="scientific">Candidatus Kerfeldbacteria bacterium CG08_land_8_20_14_0_20_43_14</name>
    <dbReference type="NCBI Taxonomy" id="2014246"/>
    <lineage>
        <taxon>Bacteria</taxon>
        <taxon>Candidatus Kerfeldiibacteriota</taxon>
    </lineage>
</organism>
<evidence type="ECO:0000313" key="9">
    <source>
        <dbReference type="EMBL" id="PIS40758.1"/>
    </source>
</evidence>
<evidence type="ECO:0000256" key="2">
    <source>
        <dbReference type="ARBA" id="ARBA00004141"/>
    </source>
</evidence>
<dbReference type="GO" id="GO:0006508">
    <property type="term" value="P:proteolysis"/>
    <property type="evidence" value="ECO:0007669"/>
    <property type="project" value="InterPro"/>
</dbReference>
<reference evidence="10" key="1">
    <citation type="submission" date="2017-09" db="EMBL/GenBank/DDBJ databases">
        <title>Depth-based differentiation of microbial function through sediment-hosted aquifers and enrichment of novel symbionts in the deep terrestrial subsurface.</title>
        <authorList>
            <person name="Probst A.J."/>
            <person name="Ladd B."/>
            <person name="Jarett J.K."/>
            <person name="Geller-Mcgrath D.E."/>
            <person name="Sieber C.M.K."/>
            <person name="Emerson J.B."/>
            <person name="Anantharaman K."/>
            <person name="Thomas B.C."/>
            <person name="Malmstrom R."/>
            <person name="Stieglmeier M."/>
            <person name="Klingl A."/>
            <person name="Woyke T."/>
            <person name="Ryan C.M."/>
            <person name="Banfield J.F."/>
        </authorList>
    </citation>
    <scope>NUCLEOTIDE SEQUENCE [LARGE SCALE GENOMIC DNA]</scope>
</reference>
<dbReference type="Proteomes" id="UP000236845">
    <property type="component" value="Unassembled WGS sequence"/>
</dbReference>
<evidence type="ECO:0000259" key="8">
    <source>
        <dbReference type="Pfam" id="PF02163"/>
    </source>
</evidence>
<dbReference type="GO" id="GO:0016020">
    <property type="term" value="C:membrane"/>
    <property type="evidence" value="ECO:0007669"/>
    <property type="project" value="UniProtKB-SubCell"/>
</dbReference>
<name>A0A2H0YQK2_9BACT</name>
<dbReference type="EMBL" id="PEXW01000034">
    <property type="protein sequence ID" value="PIS40758.1"/>
    <property type="molecule type" value="Genomic_DNA"/>
</dbReference>
<accession>A0A2H0YQK2</accession>
<gene>
    <name evidence="9" type="ORF">COT26_01650</name>
</gene>
<evidence type="ECO:0000313" key="10">
    <source>
        <dbReference type="Proteomes" id="UP000236845"/>
    </source>
</evidence>
<comment type="cofactor">
    <cofactor evidence="1">
        <name>Zn(2+)</name>
        <dbReference type="ChEBI" id="CHEBI:29105"/>
    </cofactor>
</comment>
<protein>
    <recommendedName>
        <fullName evidence="8">Peptidase M50 domain-containing protein</fullName>
    </recommendedName>
</protein>
<keyword evidence="6 7" id="KW-0472">Membrane</keyword>